<dbReference type="Proteomes" id="UP000806577">
    <property type="component" value="Chromosome"/>
</dbReference>
<evidence type="ECO:0000313" key="1">
    <source>
        <dbReference type="EMBL" id="URG50261.1"/>
    </source>
</evidence>
<accession>A0A9Q2EU51</accession>
<protein>
    <submittedName>
        <fullName evidence="1">Tail fiber protein</fullName>
    </submittedName>
</protein>
<evidence type="ECO:0000313" key="2">
    <source>
        <dbReference type="Proteomes" id="UP000806577"/>
    </source>
</evidence>
<reference evidence="1 2" key="1">
    <citation type="journal article" date="2021" name="Int. J. Syst. Evol. Microbiol.">
        <title>&lt;i&gt;Pectobacterium quasiaquaticum&lt;/i&gt; sp. nov., isolated from waterways.</title>
        <authorList>
            <person name="Ben Moussa H."/>
            <person name="Pedron J."/>
            <person name="Bertrand C."/>
            <person name="Hecquet A."/>
            <person name="Barny M.A."/>
        </authorList>
    </citation>
    <scope>NUCLEOTIDE SEQUENCE [LARGE SCALE GENOMIC DNA]</scope>
    <source>
        <strain evidence="1 2">A477-S1-J17</strain>
    </source>
</reference>
<dbReference type="InterPro" id="IPR037053">
    <property type="entry name" value="Phage_tail_collar_dom_sf"/>
</dbReference>
<sequence length="532" mass="57193">MEMNKQFQKGFSLLELVLVVGVGATVGFIKFQDMKTEQENVLASAVGQQMKQMGEAVNGYINIRYDKLSTLSNAAENGSDPGPRMCSGSVCEITYMTLINEGLLPSSFTGLNAQKSAYKIILKRDGISPNYVINGLITTTLPWSEGSKMRYDLLGKAMLSAGIDSGMTKSATVASGYEAQWSEKASDFRNITAEGLLAYRTGFDSTMYTVYLRRDGTLPMTGDLNMGGKNIGNAKNITATASGDFGGDISSGGNIISGKQLIGHNGGGEIFYIGGGDANDYEFRLGSAKPLTLWRSGGLSNEQRLQVWGRQDNKGDFFVTGDSNSSGNITASGNISSNKIVSGNYLKSVSVNVSGQVCNEIGLISSDLNGNILSCVNGKWASPASDGIPIGIPQPWPSTTIPSGWLVANGQSFNKNTYPKLALVYPSGKLPDLRGLFIRGDDQGRGLDVGRDLGSYQDDALQKITGSFPVANRYRGHFNGSFKTTGNWNTNYKNGGNDDWGKQVQFDSSYTTRSADETRPKNISFIYIIKSE</sequence>
<dbReference type="PANTHER" id="PTHR35191:SF1">
    <property type="entry name" value="PROPHAGE SIDE TAIL FIBER PROTEIN HOMOLOG STFQ-RELATED"/>
    <property type="match status" value="1"/>
</dbReference>
<dbReference type="SUPFAM" id="SSF88874">
    <property type="entry name" value="Receptor-binding domain of short tail fibre protein gp12"/>
    <property type="match status" value="1"/>
</dbReference>
<proteinExistence type="predicted"/>
<dbReference type="RefSeq" id="WP_193397935.1">
    <property type="nucleotide sequence ID" value="NZ_JACYTG010000012.1"/>
</dbReference>
<dbReference type="InterPro" id="IPR051934">
    <property type="entry name" value="Phage_Tail_Fiber_Structural"/>
</dbReference>
<dbReference type="AlphaFoldDB" id="A0A9Q2EU51"/>
<dbReference type="KEGG" id="pqu:IG609_007040"/>
<gene>
    <name evidence="1" type="ORF">IG609_007040</name>
</gene>
<dbReference type="PANTHER" id="PTHR35191">
    <property type="entry name" value="PROPHAGE SIDE TAIL FIBER PROTEIN HOMOLOG STFQ-RELATED"/>
    <property type="match status" value="1"/>
</dbReference>
<dbReference type="Pfam" id="PF07484">
    <property type="entry name" value="Collar"/>
    <property type="match status" value="1"/>
</dbReference>
<keyword evidence="2" id="KW-1185">Reference proteome</keyword>
<dbReference type="EMBL" id="CP065177">
    <property type="protein sequence ID" value="URG50261.1"/>
    <property type="molecule type" value="Genomic_DNA"/>
</dbReference>
<organism evidence="1 2">
    <name type="scientific">Pectobacterium quasiaquaticum</name>
    <dbReference type="NCBI Taxonomy" id="2774015"/>
    <lineage>
        <taxon>Bacteria</taxon>
        <taxon>Pseudomonadati</taxon>
        <taxon>Pseudomonadota</taxon>
        <taxon>Gammaproteobacteria</taxon>
        <taxon>Enterobacterales</taxon>
        <taxon>Pectobacteriaceae</taxon>
        <taxon>Pectobacterium</taxon>
    </lineage>
</organism>
<name>A0A9Q2EU51_9GAMM</name>
<dbReference type="Gene3D" id="3.90.1340.10">
    <property type="entry name" value="Phage tail collar domain"/>
    <property type="match status" value="1"/>
</dbReference>
<dbReference type="InterPro" id="IPR011083">
    <property type="entry name" value="Phage_tail_collar_dom"/>
</dbReference>